<comment type="caution">
    <text evidence="2">The sequence shown here is derived from an EMBL/GenBank/DDBJ whole genome shotgun (WGS) entry which is preliminary data.</text>
</comment>
<feature type="region of interest" description="Disordered" evidence="1">
    <location>
        <begin position="1"/>
        <end position="20"/>
    </location>
</feature>
<dbReference type="EMBL" id="CAXAMN010005080">
    <property type="protein sequence ID" value="CAK9012188.1"/>
    <property type="molecule type" value="Genomic_DNA"/>
</dbReference>
<proteinExistence type="predicted"/>
<protein>
    <recommendedName>
        <fullName evidence="4">Tyrosine specific protein phosphatases domain-containing protein</fullName>
    </recommendedName>
</protein>
<accession>A0ABP0JCU5</accession>
<evidence type="ECO:0000313" key="3">
    <source>
        <dbReference type="Proteomes" id="UP001642484"/>
    </source>
</evidence>
<keyword evidence="3" id="KW-1185">Reference proteome</keyword>
<dbReference type="InterPro" id="IPR029021">
    <property type="entry name" value="Prot-tyrosine_phosphatase-like"/>
</dbReference>
<name>A0ABP0JCU5_9DINO</name>
<reference evidence="2 3" key="1">
    <citation type="submission" date="2024-02" db="EMBL/GenBank/DDBJ databases">
        <authorList>
            <person name="Chen Y."/>
            <person name="Shah S."/>
            <person name="Dougan E. K."/>
            <person name="Thang M."/>
            <person name="Chan C."/>
        </authorList>
    </citation>
    <scope>NUCLEOTIDE SEQUENCE [LARGE SCALE GENOMIC DNA]</scope>
</reference>
<sequence>MGCGSAKFHEPISTGKSGNPLDLGEIAKEFPVRAPCLPGDVLVSGDLPEKMVGQLADHCKGWLYVNPESDPHFMPETIKSKGSKVEVLPFKPSKDLSSSLVDQLVKTIAEMPRPLMIQCTSANRAAVAFLPWLAKERGYTSGCAEMLIKDLSLDTVRPEAQQWLTSRLPEVGSAGPLISRSPEVRQLFDEETSTFTYLVSCPETLEAVLIDPVLEQKDRDLEV</sequence>
<evidence type="ECO:0000256" key="1">
    <source>
        <dbReference type="SAM" id="MobiDB-lite"/>
    </source>
</evidence>
<dbReference type="Proteomes" id="UP001642484">
    <property type="component" value="Unassembled WGS sequence"/>
</dbReference>
<gene>
    <name evidence="2" type="ORF">CCMP2556_LOCUS10753</name>
</gene>
<dbReference type="Gene3D" id="3.90.190.10">
    <property type="entry name" value="Protein tyrosine phosphatase superfamily"/>
    <property type="match status" value="1"/>
</dbReference>
<dbReference type="InterPro" id="IPR036866">
    <property type="entry name" value="RibonucZ/Hydroxyglut_hydro"/>
</dbReference>
<evidence type="ECO:0008006" key="4">
    <source>
        <dbReference type="Google" id="ProtNLM"/>
    </source>
</evidence>
<organism evidence="2 3">
    <name type="scientific">Durusdinium trenchii</name>
    <dbReference type="NCBI Taxonomy" id="1381693"/>
    <lineage>
        <taxon>Eukaryota</taxon>
        <taxon>Sar</taxon>
        <taxon>Alveolata</taxon>
        <taxon>Dinophyceae</taxon>
        <taxon>Suessiales</taxon>
        <taxon>Symbiodiniaceae</taxon>
        <taxon>Durusdinium</taxon>
    </lineage>
</organism>
<dbReference type="Gene3D" id="3.60.15.10">
    <property type="entry name" value="Ribonuclease Z/Hydroxyacylglutathione hydrolase-like"/>
    <property type="match status" value="1"/>
</dbReference>
<evidence type="ECO:0000313" key="2">
    <source>
        <dbReference type="EMBL" id="CAK9012188.1"/>
    </source>
</evidence>